<keyword evidence="3" id="KW-1185">Reference proteome</keyword>
<dbReference type="GO" id="GO:0003677">
    <property type="term" value="F:DNA binding"/>
    <property type="evidence" value="ECO:0007669"/>
    <property type="project" value="InterPro"/>
</dbReference>
<dbReference type="GO" id="GO:0006313">
    <property type="term" value="P:DNA transposition"/>
    <property type="evidence" value="ECO:0007669"/>
    <property type="project" value="InterPro"/>
</dbReference>
<gene>
    <name evidence="2" type="ORF">CKF54_06630</name>
</gene>
<dbReference type="Pfam" id="PF01609">
    <property type="entry name" value="DDE_Tnp_1"/>
    <property type="match status" value="1"/>
</dbReference>
<evidence type="ECO:0000259" key="1">
    <source>
        <dbReference type="Pfam" id="PF01609"/>
    </source>
</evidence>
<reference evidence="2 3" key="1">
    <citation type="submission" date="2017-08" db="EMBL/GenBank/DDBJ databases">
        <title>Reclassification of Bisgaard taxon 37 and 44.</title>
        <authorList>
            <person name="Christensen H."/>
        </authorList>
    </citation>
    <scope>NUCLEOTIDE SEQUENCE [LARGE SCALE GENOMIC DNA]</scope>
    <source>
        <strain evidence="2 3">B96_3</strain>
    </source>
</reference>
<dbReference type="EMBL" id="NRHC01000092">
    <property type="protein sequence ID" value="RIY31465.1"/>
    <property type="molecule type" value="Genomic_DNA"/>
</dbReference>
<dbReference type="Proteomes" id="UP000265691">
    <property type="component" value="Unassembled WGS sequence"/>
</dbReference>
<dbReference type="InterPro" id="IPR002559">
    <property type="entry name" value="Transposase_11"/>
</dbReference>
<comment type="caution">
    <text evidence="2">The sequence shown here is derived from an EMBL/GenBank/DDBJ whole genome shotgun (WGS) entry which is preliminary data.</text>
</comment>
<feature type="domain" description="Transposase IS4-like" evidence="1">
    <location>
        <begin position="3"/>
        <end position="270"/>
    </location>
</feature>
<dbReference type="GO" id="GO:0004803">
    <property type="term" value="F:transposase activity"/>
    <property type="evidence" value="ECO:0007669"/>
    <property type="project" value="InterPro"/>
</dbReference>
<proteinExistence type="predicted"/>
<dbReference type="AlphaFoldDB" id="A0A3A1Y1L9"/>
<evidence type="ECO:0000313" key="3">
    <source>
        <dbReference type="Proteomes" id="UP000265691"/>
    </source>
</evidence>
<evidence type="ECO:0000313" key="2">
    <source>
        <dbReference type="EMBL" id="RIY31465.1"/>
    </source>
</evidence>
<name>A0A3A1Y1L9_9GAMM</name>
<dbReference type="PANTHER" id="PTHR34614">
    <property type="match status" value="1"/>
</dbReference>
<accession>A0A3A1Y1L9</accession>
<organism evidence="2 3">
    <name type="scientific">Psittacicella hinzii</name>
    <dbReference type="NCBI Taxonomy" id="2028575"/>
    <lineage>
        <taxon>Bacteria</taxon>
        <taxon>Pseudomonadati</taxon>
        <taxon>Pseudomonadota</taxon>
        <taxon>Gammaproteobacteria</taxon>
        <taxon>Pasteurellales</taxon>
        <taxon>Psittacicellaceae</taxon>
        <taxon>Psittacicella</taxon>
    </lineage>
</organism>
<sequence length="341" mass="39115">MERGYNRDKDNLPQMNFALIIDEVTGIPINFDLYHGSTTDVTHFRSRFNELLPDSSENEISIICDTGCVSTDIIEDLNSQGLGVTTLLRESTNAFKECVEKTYDIIEKQGDYLFDEDVYTMQVPVMCGDTPMTANVFFSTDLYREEFRIERSKVEKVMEEAKNNTISFAKQIKKHDGVVDVVPMNDGDVQIYKAVFSNEKFKENTKHCGIFVVIDNNGKDAKECLLDYRRRNFIELMMRIIKHIFGCRVYRTHTKETSLGKALSIFISLIIYNELSNRIKGRSATKKLTILDAITELNKIRVYKLKNGSVGISPITGKQKEILKAVGLSEEQFIKRIERHL</sequence>
<protein>
    <recommendedName>
        <fullName evidence="1">Transposase IS4-like domain-containing protein</fullName>
    </recommendedName>
</protein>
<dbReference type="PANTHER" id="PTHR34614:SF2">
    <property type="entry name" value="TRANSPOSASE IS4-LIKE DOMAIN-CONTAINING PROTEIN"/>
    <property type="match status" value="1"/>
</dbReference>